<evidence type="ECO:0000256" key="4">
    <source>
        <dbReference type="SAM" id="MobiDB-lite"/>
    </source>
</evidence>
<dbReference type="EMBL" id="ML992505">
    <property type="protein sequence ID" value="KAF2224089.1"/>
    <property type="molecule type" value="Genomic_DNA"/>
</dbReference>
<dbReference type="AlphaFoldDB" id="A0A6A6GEP2"/>
<dbReference type="Pfam" id="PF01564">
    <property type="entry name" value="Spermine_synth"/>
    <property type="match status" value="1"/>
</dbReference>
<sequence length="598" mass="67351">MANKKKQEVKAEAIPSKPVDLRQTPSSKSKKAEPTPTKSSTALPPEEDTFSAIILSFYYVYFTALHGALSQLMLGPVYGSIIAADQHKRILSSGLLFGFMLKPTFPQIKIPRLKLYLPLIPFYIPLLQKQLFKYSASLGPTLGPLLTEMISLFPFVFLSALCAAEELSVLKVFKDKPYFYLIPAIGAYIAVTSSETIITGYLVDLPKYSDFLTRVWLYLGTSALGLVQSTPQIAFTALPAIWYNMQYNPQLQWQKTTQGLSNDLEVIGWKLLDRKESVTGYVSVLENSNPAFRVLRCDHSLLGGEWILNDQMRSEGVTGTEPIYAVFEILEAVRLVETINPTKKDSEKQALVIGLGIGTAPKALSAHGIDTTIVELDPVVYDYAVKYFDMPKNITAHLQDAVTWTSRRALDATYRNKYDFILHDVFTGGAEPLALFTETFVKNLRNLLSVDGVIAINYAGDITQPPTKQVLNTISTVFNGRCRIFRDLAPEDPNDETTRFSNMVVFCLHPNSKHDKKKPIFRKANEKDFLSSLSRKRHLDPDPQNELPFPSAQEMEGEKIKVLTKKDIGAYGKHQLESAKRHWKIMRTVLPDRIWELW</sequence>
<accession>A0A6A6GEP2</accession>
<keyword evidence="5" id="KW-1133">Transmembrane helix</keyword>
<feature type="transmembrane region" description="Helical" evidence="5">
    <location>
        <begin position="180"/>
        <end position="203"/>
    </location>
</feature>
<dbReference type="Gene3D" id="3.40.50.150">
    <property type="entry name" value="Vaccinia Virus protein VP39"/>
    <property type="match status" value="1"/>
</dbReference>
<dbReference type="GO" id="GO:0032259">
    <property type="term" value="P:methylation"/>
    <property type="evidence" value="ECO:0007669"/>
    <property type="project" value="UniProtKB-KW"/>
</dbReference>
<keyword evidence="3 6" id="KW-0808">Transferase</keyword>
<proteinExistence type="inferred from homology"/>
<protein>
    <submittedName>
        <fullName evidence="6">S-adenosyl-L-methionine-dependent methyltransferase</fullName>
    </submittedName>
</protein>
<feature type="region of interest" description="Disordered" evidence="4">
    <location>
        <begin position="533"/>
        <end position="555"/>
    </location>
</feature>
<reference evidence="7" key="1">
    <citation type="journal article" date="2020" name="Stud. Mycol.">
        <title>101 Dothideomycetes genomes: A test case for predicting lifestyles and emergence of pathogens.</title>
        <authorList>
            <person name="Haridas S."/>
            <person name="Albert R."/>
            <person name="Binder M."/>
            <person name="Bloem J."/>
            <person name="LaButti K."/>
            <person name="Salamov A."/>
            <person name="Andreopoulos B."/>
            <person name="Baker S."/>
            <person name="Barry K."/>
            <person name="Bills G."/>
            <person name="Bluhm B."/>
            <person name="Cannon C."/>
            <person name="Castanera R."/>
            <person name="Culley D."/>
            <person name="Daum C."/>
            <person name="Ezra D."/>
            <person name="Gonzalez J."/>
            <person name="Henrissat B."/>
            <person name="Kuo A."/>
            <person name="Liang C."/>
            <person name="Lipzen A."/>
            <person name="Lutzoni F."/>
            <person name="Magnuson J."/>
            <person name="Mondo S."/>
            <person name="Nolan M."/>
            <person name="Ohm R."/>
            <person name="Pangilinan J."/>
            <person name="Park H.-J."/>
            <person name="Ramirez L."/>
            <person name="Alfaro M."/>
            <person name="Sun H."/>
            <person name="Tritt A."/>
            <person name="Yoshinaga Y."/>
            <person name="Zwiers L.-H."/>
            <person name="Turgeon B."/>
            <person name="Goodwin S."/>
            <person name="Spatafora J."/>
            <person name="Crous P."/>
            <person name="Grigoriev I."/>
        </authorList>
    </citation>
    <scope>NUCLEOTIDE SEQUENCE [LARGE SCALE GENOMIC DNA]</scope>
    <source>
        <strain evidence="7">CECT 20119</strain>
    </source>
</reference>
<dbReference type="CDD" id="cd02440">
    <property type="entry name" value="AdoMet_MTases"/>
    <property type="match status" value="1"/>
</dbReference>
<dbReference type="Proteomes" id="UP000799538">
    <property type="component" value="Unassembled WGS sequence"/>
</dbReference>
<evidence type="ECO:0000313" key="6">
    <source>
        <dbReference type="EMBL" id="KAF2224089.1"/>
    </source>
</evidence>
<evidence type="ECO:0000313" key="7">
    <source>
        <dbReference type="Proteomes" id="UP000799538"/>
    </source>
</evidence>
<evidence type="ECO:0000256" key="3">
    <source>
        <dbReference type="ARBA" id="ARBA00022679"/>
    </source>
</evidence>
<dbReference type="GO" id="GO:0008168">
    <property type="term" value="F:methyltransferase activity"/>
    <property type="evidence" value="ECO:0007669"/>
    <property type="project" value="UniProtKB-KW"/>
</dbReference>
<keyword evidence="5" id="KW-0472">Membrane</keyword>
<keyword evidence="2 6" id="KW-0489">Methyltransferase</keyword>
<name>A0A6A6GEP2_9PEZI</name>
<dbReference type="OrthoDB" id="2016285at2759"/>
<evidence type="ECO:0000256" key="2">
    <source>
        <dbReference type="ARBA" id="ARBA00022603"/>
    </source>
</evidence>
<evidence type="ECO:0000256" key="1">
    <source>
        <dbReference type="ARBA" id="ARBA00008361"/>
    </source>
</evidence>
<feature type="region of interest" description="Disordered" evidence="4">
    <location>
        <begin position="1"/>
        <end position="44"/>
    </location>
</feature>
<dbReference type="InterPro" id="IPR029063">
    <property type="entry name" value="SAM-dependent_MTases_sf"/>
</dbReference>
<feature type="compositionally biased region" description="Basic and acidic residues" evidence="4">
    <location>
        <begin position="1"/>
        <end position="11"/>
    </location>
</feature>
<keyword evidence="7" id="KW-1185">Reference proteome</keyword>
<dbReference type="PANTHER" id="PTHR12176:SF59">
    <property type="entry name" value="METHYLTRANSFERASE DOMAIN-CONTAINING PROTEIN-RELATED"/>
    <property type="match status" value="1"/>
</dbReference>
<feature type="transmembrane region" description="Helical" evidence="5">
    <location>
        <begin position="152"/>
        <end position="173"/>
    </location>
</feature>
<comment type="similarity">
    <text evidence="1">Belongs to the methyltransferase superfamily.</text>
</comment>
<gene>
    <name evidence="6" type="ORF">BDZ85DRAFT_260380</name>
</gene>
<dbReference type="PANTHER" id="PTHR12176">
    <property type="entry name" value="SAM-DEPENDENT METHYLTRANSFERASE SUPERFAMILY PROTEIN"/>
    <property type="match status" value="1"/>
</dbReference>
<dbReference type="InterPro" id="IPR051419">
    <property type="entry name" value="Lys/N-term_MeTrsfase_sf"/>
</dbReference>
<keyword evidence="5" id="KW-0812">Transmembrane</keyword>
<organism evidence="6 7">
    <name type="scientific">Elsinoe ampelina</name>
    <dbReference type="NCBI Taxonomy" id="302913"/>
    <lineage>
        <taxon>Eukaryota</taxon>
        <taxon>Fungi</taxon>
        <taxon>Dikarya</taxon>
        <taxon>Ascomycota</taxon>
        <taxon>Pezizomycotina</taxon>
        <taxon>Dothideomycetes</taxon>
        <taxon>Dothideomycetidae</taxon>
        <taxon>Myriangiales</taxon>
        <taxon>Elsinoaceae</taxon>
        <taxon>Elsinoe</taxon>
    </lineage>
</organism>
<evidence type="ECO:0000256" key="5">
    <source>
        <dbReference type="SAM" id="Phobius"/>
    </source>
</evidence>
<dbReference type="NCBIfam" id="NF037959">
    <property type="entry name" value="MFS_SpdSyn"/>
    <property type="match status" value="1"/>
</dbReference>
<dbReference type="SUPFAM" id="SSF53335">
    <property type="entry name" value="S-adenosyl-L-methionine-dependent methyltransferases"/>
    <property type="match status" value="1"/>
</dbReference>